<dbReference type="Proteomes" id="UP000078559">
    <property type="component" value="Chromosome 6"/>
</dbReference>
<reference evidence="1" key="1">
    <citation type="submission" date="2014-12" db="EMBL/GenBank/DDBJ databases">
        <title>Genome Sequence of Valsa Canker Pathogens Uncovers a Specific Adaption of Colonization on Woody Bark.</title>
        <authorList>
            <person name="Yin Z."/>
            <person name="Liu H."/>
            <person name="Gao X."/>
            <person name="Li Z."/>
            <person name="Song N."/>
            <person name="Ke X."/>
            <person name="Dai Q."/>
            <person name="Wu Y."/>
            <person name="Sun Y."/>
            <person name="Xu J.-R."/>
            <person name="Kang Z.K."/>
            <person name="Wang L."/>
            <person name="Huang L."/>
        </authorList>
    </citation>
    <scope>NUCLEOTIDE SEQUENCE [LARGE SCALE GENOMIC DNA]</scope>
    <source>
        <strain evidence="1">03-8</strain>
    </source>
</reference>
<keyword evidence="2" id="KW-1185">Reference proteome</keyword>
<name>A0A194W1B9_CYTMA</name>
<proteinExistence type="predicted"/>
<evidence type="ECO:0000313" key="1">
    <source>
        <dbReference type="EMBL" id="KUI70259.1"/>
    </source>
</evidence>
<sequence length="273" mass="31136">MEQAIEIWIPHSGEIRPSTPSHEEELQLTRRGYNPTSQDVLVVQLILEGLRLHAVPHLPTELALHILSLAAYEPRVVHRRTAAWEFCANDFMGPGLTASVAAIYLTTPPLPRSCHHATWITMQMRSADQGWADFGGNGTYHNSHTWFEVSILRPVSAEPQERVESTLVETFRNPGDAEQTLHEQGWQMVESNGSVTWLVHHNITARREWRNYRVDWKANEHIEMRDPPAMGDGEGFLDALRPGDKIALWARAEQIQWVNRVAEAVIEIGYDFR</sequence>
<organism evidence="1 2">
    <name type="scientific">Cytospora mali</name>
    <name type="common">Apple Valsa canker fungus</name>
    <name type="synonym">Valsa mali</name>
    <dbReference type="NCBI Taxonomy" id="578113"/>
    <lineage>
        <taxon>Eukaryota</taxon>
        <taxon>Fungi</taxon>
        <taxon>Dikarya</taxon>
        <taxon>Ascomycota</taxon>
        <taxon>Pezizomycotina</taxon>
        <taxon>Sordariomycetes</taxon>
        <taxon>Sordariomycetidae</taxon>
        <taxon>Diaporthales</taxon>
        <taxon>Cytosporaceae</taxon>
        <taxon>Cytospora</taxon>
    </lineage>
</organism>
<evidence type="ECO:0000313" key="2">
    <source>
        <dbReference type="Proteomes" id="UP000078559"/>
    </source>
</evidence>
<accession>A0A194W1B9</accession>
<dbReference type="EMBL" id="CM003103">
    <property type="protein sequence ID" value="KUI70259.1"/>
    <property type="molecule type" value="Genomic_DNA"/>
</dbReference>
<dbReference type="OrthoDB" id="66095at2759"/>
<protein>
    <submittedName>
        <fullName evidence="1">Uncharacterized protein</fullName>
    </submittedName>
</protein>
<dbReference type="AlphaFoldDB" id="A0A194W1B9"/>
<gene>
    <name evidence="1" type="ORF">VM1G_05939</name>
</gene>